<evidence type="ECO:0000313" key="2">
    <source>
        <dbReference type="EMBL" id="KAK8857379.1"/>
    </source>
</evidence>
<dbReference type="EMBL" id="JAPFFF010000020">
    <property type="protein sequence ID" value="KAK8857379.1"/>
    <property type="molecule type" value="Genomic_DNA"/>
</dbReference>
<sequence length="210" mass="24586">MTKGIWKSIIERILGTNERDSSNYIIEGRYTDNIKEFKHTESDEFDDIMRHLTKETGGNIHDNGTVDITSNSISGGCHPKNLVDYQTENDYNSTNNGDAYICFDFKNKAVNLTSYTMKSNNNSSGRNTLENWVIEVSNDKQKWEEIDRHEDVSSLKGSEIVATFNMKKQNNKFYRFVRLRQTGDTWGSPDNKIFWFYYIEFYGRIKYENK</sequence>
<gene>
    <name evidence="2" type="ORF">M9Y10_015784</name>
</gene>
<proteinExistence type="predicted"/>
<dbReference type="InterPro" id="IPR008979">
    <property type="entry name" value="Galactose-bd-like_sf"/>
</dbReference>
<accession>A0ABR2I5Q8</accession>
<evidence type="ECO:0000313" key="3">
    <source>
        <dbReference type="Proteomes" id="UP001470230"/>
    </source>
</evidence>
<keyword evidence="3" id="KW-1185">Reference proteome</keyword>
<feature type="domain" description="F5/8 type C" evidence="1">
    <location>
        <begin position="69"/>
        <end position="183"/>
    </location>
</feature>
<dbReference type="Proteomes" id="UP001470230">
    <property type="component" value="Unassembled WGS sequence"/>
</dbReference>
<dbReference type="Pfam" id="PF00754">
    <property type="entry name" value="F5_F8_type_C"/>
    <property type="match status" value="1"/>
</dbReference>
<protein>
    <recommendedName>
        <fullName evidence="1">F5/8 type C domain-containing protein</fullName>
    </recommendedName>
</protein>
<dbReference type="SUPFAM" id="SSF49785">
    <property type="entry name" value="Galactose-binding domain-like"/>
    <property type="match status" value="1"/>
</dbReference>
<dbReference type="InterPro" id="IPR000421">
    <property type="entry name" value="FA58C"/>
</dbReference>
<dbReference type="Gene3D" id="2.60.120.260">
    <property type="entry name" value="Galactose-binding domain-like"/>
    <property type="match status" value="1"/>
</dbReference>
<organism evidence="2 3">
    <name type="scientific">Tritrichomonas musculus</name>
    <dbReference type="NCBI Taxonomy" id="1915356"/>
    <lineage>
        <taxon>Eukaryota</taxon>
        <taxon>Metamonada</taxon>
        <taxon>Parabasalia</taxon>
        <taxon>Tritrichomonadida</taxon>
        <taxon>Tritrichomonadidae</taxon>
        <taxon>Tritrichomonas</taxon>
    </lineage>
</organism>
<evidence type="ECO:0000259" key="1">
    <source>
        <dbReference type="Pfam" id="PF00754"/>
    </source>
</evidence>
<reference evidence="2 3" key="1">
    <citation type="submission" date="2024-04" db="EMBL/GenBank/DDBJ databases">
        <title>Tritrichomonas musculus Genome.</title>
        <authorList>
            <person name="Alves-Ferreira E."/>
            <person name="Grigg M."/>
            <person name="Lorenzi H."/>
            <person name="Galac M."/>
        </authorList>
    </citation>
    <scope>NUCLEOTIDE SEQUENCE [LARGE SCALE GENOMIC DNA]</scope>
    <source>
        <strain evidence="2 3">EAF2021</strain>
    </source>
</reference>
<name>A0ABR2I5Q8_9EUKA</name>
<comment type="caution">
    <text evidence="2">The sequence shown here is derived from an EMBL/GenBank/DDBJ whole genome shotgun (WGS) entry which is preliminary data.</text>
</comment>